<evidence type="ECO:0000313" key="1">
    <source>
        <dbReference type="EMBL" id="MDR6237379.1"/>
    </source>
</evidence>
<protein>
    <submittedName>
        <fullName evidence="1">Uncharacterized protein</fullName>
    </submittedName>
</protein>
<dbReference type="EMBL" id="JAVDQD010000001">
    <property type="protein sequence ID" value="MDR6237379.1"/>
    <property type="molecule type" value="Genomic_DNA"/>
</dbReference>
<sequence length="347" mass="39924">MKKYIYAMLITAGLFACKNEDLEKGADKNQQTEISNPEAITYKLSIAGELEKNETDLSRIKETDETVYYALQVYQLDSFAIINSEWGENYVQNFGRNNYAWAIFDNLDSIEINLLPNKDYRFDMTAYHSGTGKNLYKNYNNILSSPHSGKKIKNSINYSIDEKIDPFYNYISYFDSENNRITSQYPEIEAYVGKRYIDLNDSLASQTINIDLYKAFYGARFTIKNLTEGQIKIKHNDHEMIFDSDTTTNPRTISYDLYSVSELSIFNDSTTLNKNYRNNVNVTKIHESGIEEVLFNDRLNFKRNKLTTYTITAPSGGQEPNGKGGFSINYEITPMEEIDGGEIINQE</sequence>
<dbReference type="PROSITE" id="PS51257">
    <property type="entry name" value="PROKAR_LIPOPROTEIN"/>
    <property type="match status" value="1"/>
</dbReference>
<keyword evidence="2" id="KW-1185">Reference proteome</keyword>
<dbReference type="RefSeq" id="WP_309936840.1">
    <property type="nucleotide sequence ID" value="NZ_AP025305.1"/>
</dbReference>
<evidence type="ECO:0000313" key="2">
    <source>
        <dbReference type="Proteomes" id="UP001185092"/>
    </source>
</evidence>
<reference evidence="1" key="1">
    <citation type="submission" date="2023-07" db="EMBL/GenBank/DDBJ databases">
        <title>Genomic Encyclopedia of Type Strains, Phase IV (KMG-IV): sequencing the most valuable type-strain genomes for metagenomic binning, comparative biology and taxonomic classification.</title>
        <authorList>
            <person name="Goeker M."/>
        </authorList>
    </citation>
    <scope>NUCLEOTIDE SEQUENCE</scope>
    <source>
        <strain evidence="1">DSM 26174</strain>
    </source>
</reference>
<proteinExistence type="predicted"/>
<accession>A0AAE3XM00</accession>
<organism evidence="1 2">
    <name type="scientific">Aureibacter tunicatorum</name>
    <dbReference type="NCBI Taxonomy" id="866807"/>
    <lineage>
        <taxon>Bacteria</taxon>
        <taxon>Pseudomonadati</taxon>
        <taxon>Bacteroidota</taxon>
        <taxon>Cytophagia</taxon>
        <taxon>Cytophagales</taxon>
        <taxon>Persicobacteraceae</taxon>
        <taxon>Aureibacter</taxon>
    </lineage>
</organism>
<dbReference type="AlphaFoldDB" id="A0AAE3XM00"/>
<comment type="caution">
    <text evidence="1">The sequence shown here is derived from an EMBL/GenBank/DDBJ whole genome shotgun (WGS) entry which is preliminary data.</text>
</comment>
<name>A0AAE3XM00_9BACT</name>
<gene>
    <name evidence="1" type="ORF">HNQ88_000355</name>
</gene>
<dbReference type="Proteomes" id="UP001185092">
    <property type="component" value="Unassembled WGS sequence"/>
</dbReference>